<protein>
    <submittedName>
        <fullName evidence="1">Uncharacterized protein</fullName>
    </submittedName>
</protein>
<comment type="caution">
    <text evidence="1">The sequence shown here is derived from an EMBL/GenBank/DDBJ whole genome shotgun (WGS) entry which is preliminary data.</text>
</comment>
<name>A0A5B7CGP1_PORTR</name>
<organism evidence="1 2">
    <name type="scientific">Portunus trituberculatus</name>
    <name type="common">Swimming crab</name>
    <name type="synonym">Neptunus trituberculatus</name>
    <dbReference type="NCBI Taxonomy" id="210409"/>
    <lineage>
        <taxon>Eukaryota</taxon>
        <taxon>Metazoa</taxon>
        <taxon>Ecdysozoa</taxon>
        <taxon>Arthropoda</taxon>
        <taxon>Crustacea</taxon>
        <taxon>Multicrustacea</taxon>
        <taxon>Malacostraca</taxon>
        <taxon>Eumalacostraca</taxon>
        <taxon>Eucarida</taxon>
        <taxon>Decapoda</taxon>
        <taxon>Pleocyemata</taxon>
        <taxon>Brachyura</taxon>
        <taxon>Eubrachyura</taxon>
        <taxon>Portunoidea</taxon>
        <taxon>Portunidae</taxon>
        <taxon>Portuninae</taxon>
        <taxon>Portunus</taxon>
    </lineage>
</organism>
<proteinExistence type="predicted"/>
<evidence type="ECO:0000313" key="2">
    <source>
        <dbReference type="Proteomes" id="UP000324222"/>
    </source>
</evidence>
<dbReference type="AlphaFoldDB" id="A0A5B7CGP1"/>
<reference evidence="1 2" key="1">
    <citation type="submission" date="2019-05" db="EMBL/GenBank/DDBJ databases">
        <title>Another draft genome of Portunus trituberculatus and its Hox gene families provides insights of decapod evolution.</title>
        <authorList>
            <person name="Jeong J.-H."/>
            <person name="Song I."/>
            <person name="Kim S."/>
            <person name="Choi T."/>
            <person name="Kim D."/>
            <person name="Ryu S."/>
            <person name="Kim W."/>
        </authorList>
    </citation>
    <scope>NUCLEOTIDE SEQUENCE [LARGE SCALE GENOMIC DNA]</scope>
    <source>
        <tissue evidence="1">Muscle</tissue>
    </source>
</reference>
<dbReference type="Proteomes" id="UP000324222">
    <property type="component" value="Unassembled WGS sequence"/>
</dbReference>
<evidence type="ECO:0000313" key="1">
    <source>
        <dbReference type="EMBL" id="MPC07904.1"/>
    </source>
</evidence>
<keyword evidence="2" id="KW-1185">Reference proteome</keyword>
<dbReference type="EMBL" id="VSRR010000011">
    <property type="protein sequence ID" value="MPC07904.1"/>
    <property type="molecule type" value="Genomic_DNA"/>
</dbReference>
<accession>A0A5B7CGP1</accession>
<gene>
    <name evidence="1" type="ORF">E2C01_000472</name>
</gene>
<sequence length="117" mass="13173">MTSIQKCFAPSPSDYLPRPQMINRGFSIFGKKSLCGDEVFQNTGDDSCPVITSRPPHRPTVECEGRTYHLSRLGFLALRYYVAPDRVQQSPEGANPVVLSQRIHVVLHYSVQHARCL</sequence>